<evidence type="ECO:0000256" key="1">
    <source>
        <dbReference type="SAM" id="MobiDB-lite"/>
    </source>
</evidence>
<dbReference type="Proteomes" id="UP000298050">
    <property type="component" value="Unassembled WGS sequence"/>
</dbReference>
<dbReference type="CDD" id="cd00531">
    <property type="entry name" value="NTF2_like"/>
    <property type="match status" value="1"/>
</dbReference>
<sequence length="174" mass="20152">MSRFSEVECAIRQLHARYADAVWRKDLEAFGDCFTEDAQWRIGGRIQRGRADIVDNLRRLLPNFERVLMTFRTPLLELGEEEGTATARTYVTENNIFADGRPGCSIGIYYERFVEQEGRWRFHWRLFQTHYLGPADISGPLFPNPDFGPPPQMPPLDAPTFDHTGLSKRAWSEE</sequence>
<dbReference type="Pfam" id="PF13577">
    <property type="entry name" value="SnoaL_4"/>
    <property type="match status" value="1"/>
</dbReference>
<accession>A0A4Z0LZ13</accession>
<feature type="compositionally biased region" description="Pro residues" evidence="1">
    <location>
        <begin position="142"/>
        <end position="157"/>
    </location>
</feature>
<keyword evidence="4" id="KW-1185">Reference proteome</keyword>
<dbReference type="SUPFAM" id="SSF54427">
    <property type="entry name" value="NTF2-like"/>
    <property type="match status" value="1"/>
</dbReference>
<dbReference type="OrthoDB" id="7510033at2"/>
<protein>
    <submittedName>
        <fullName evidence="3">Nuclear transport factor 2 family protein</fullName>
    </submittedName>
</protein>
<dbReference type="Gene3D" id="3.10.450.50">
    <property type="match status" value="1"/>
</dbReference>
<dbReference type="EMBL" id="SRLE01000009">
    <property type="protein sequence ID" value="TGD72511.1"/>
    <property type="molecule type" value="Genomic_DNA"/>
</dbReference>
<gene>
    <name evidence="3" type="ORF">E4634_13340</name>
</gene>
<dbReference type="InterPro" id="IPR032710">
    <property type="entry name" value="NTF2-like_dom_sf"/>
</dbReference>
<evidence type="ECO:0000259" key="2">
    <source>
        <dbReference type="Pfam" id="PF13577"/>
    </source>
</evidence>
<evidence type="ECO:0000313" key="3">
    <source>
        <dbReference type="EMBL" id="TGD72511.1"/>
    </source>
</evidence>
<feature type="domain" description="SnoaL-like" evidence="2">
    <location>
        <begin position="8"/>
        <end position="123"/>
    </location>
</feature>
<dbReference type="InterPro" id="IPR037401">
    <property type="entry name" value="SnoaL-like"/>
</dbReference>
<dbReference type="AlphaFoldDB" id="A0A4Z0LZ13"/>
<comment type="caution">
    <text evidence="3">The sequence shown here is derived from an EMBL/GenBank/DDBJ whole genome shotgun (WGS) entry which is preliminary data.</text>
</comment>
<evidence type="ECO:0000313" key="4">
    <source>
        <dbReference type="Proteomes" id="UP000298050"/>
    </source>
</evidence>
<feature type="region of interest" description="Disordered" evidence="1">
    <location>
        <begin position="142"/>
        <end position="174"/>
    </location>
</feature>
<organism evidence="3 4">
    <name type="scientific">Mangrovimicrobium sediminis</name>
    <dbReference type="NCBI Taxonomy" id="2562682"/>
    <lineage>
        <taxon>Bacteria</taxon>
        <taxon>Pseudomonadati</taxon>
        <taxon>Pseudomonadota</taxon>
        <taxon>Gammaproteobacteria</taxon>
        <taxon>Cellvibrionales</taxon>
        <taxon>Halieaceae</taxon>
        <taxon>Mangrovimicrobium</taxon>
    </lineage>
</organism>
<reference evidence="3 4" key="1">
    <citation type="submission" date="2019-04" db="EMBL/GenBank/DDBJ databases">
        <title>Taxonomy of novel Haliea sp. from mangrove soil of West Coast of India.</title>
        <authorList>
            <person name="Verma A."/>
            <person name="Kumar P."/>
            <person name="Krishnamurthi S."/>
        </authorList>
    </citation>
    <scope>NUCLEOTIDE SEQUENCE [LARGE SCALE GENOMIC DNA]</scope>
    <source>
        <strain evidence="3 4">SAOS-164</strain>
    </source>
</reference>
<dbReference type="RefSeq" id="WP_135444695.1">
    <property type="nucleotide sequence ID" value="NZ_SRLE01000009.1"/>
</dbReference>
<proteinExistence type="predicted"/>
<name>A0A4Z0LZ13_9GAMM</name>